<evidence type="ECO:0000259" key="4">
    <source>
        <dbReference type="Pfam" id="PF08124"/>
    </source>
</evidence>
<keyword evidence="5" id="KW-0456">Lyase</keyword>
<name>A0A8H7CRP5_9AGAR</name>
<dbReference type="Pfam" id="PF08124">
    <property type="entry name" value="Lyase_8_N"/>
    <property type="match status" value="1"/>
</dbReference>
<protein>
    <submittedName>
        <fullName evidence="5">Polysaccharide lyase family 8 protein</fullName>
    </submittedName>
</protein>
<dbReference type="Gene3D" id="2.70.98.10">
    <property type="match status" value="1"/>
</dbReference>
<dbReference type="Pfam" id="PF02278">
    <property type="entry name" value="Lyase_8"/>
    <property type="match status" value="1"/>
</dbReference>
<dbReference type="GO" id="GO:0016837">
    <property type="term" value="F:carbon-oxygen lyase activity, acting on polysaccharides"/>
    <property type="evidence" value="ECO:0007669"/>
    <property type="project" value="UniProtKB-ARBA"/>
</dbReference>
<feature type="chain" id="PRO_5034473525" evidence="2">
    <location>
        <begin position="24"/>
        <end position="767"/>
    </location>
</feature>
<dbReference type="InterPro" id="IPR011013">
    <property type="entry name" value="Gal_mutarotase_sf_dom"/>
</dbReference>
<comment type="caution">
    <text evidence="5">The sequence shown here is derived from an EMBL/GenBank/DDBJ whole genome shotgun (WGS) entry which is preliminary data.</text>
</comment>
<evidence type="ECO:0000313" key="6">
    <source>
        <dbReference type="Proteomes" id="UP000620124"/>
    </source>
</evidence>
<accession>A0A8H7CRP5</accession>
<dbReference type="InterPro" id="IPR003159">
    <property type="entry name" value="Lyase_8_central_dom"/>
</dbReference>
<dbReference type="GO" id="GO:0005975">
    <property type="term" value="P:carbohydrate metabolic process"/>
    <property type="evidence" value="ECO:0007669"/>
    <property type="project" value="InterPro"/>
</dbReference>
<comment type="similarity">
    <text evidence="1">Belongs to the polysaccharide lyase 8 family.</text>
</comment>
<evidence type="ECO:0000256" key="1">
    <source>
        <dbReference type="ARBA" id="ARBA00006699"/>
    </source>
</evidence>
<sequence>MNLKTTSLLSFIFYISSLSRINATPSHNRIARRVQAVLSESASTIITTPTSSTQTNSLPTASVSANAATIVASSLSATRSSASVSSAPTASSVAQDIETLHERRLSNIVGALTGANPISSWLSTLNSSGQWPDVDYTTGCPAQRANWPAETHWERITAMAGAYHGGLAGAEQYVKNASLRASISLAMGYWFANDFKVPACLDSGGTATCPCGTPGLWNTNWFPNIIGTPELVSMTCLLLNDTLLPEEFGNCTTMTGRAYNTFIVPANQVGVLTGANALDVAKIGIDLALLTVNVSLLMDAYSRVHSQMVITTAVKADGIRPDGSFGQHSGMIYNGHYGKDFINDILDLEFEAGATQFQASPAGQSAFATLFDGDAWMIYKNVLTGILHWDFSVLGRFIIFPTADSAQSPGSIHLNLTKIGILGEEWGSDTLINFPTSISQNVTSANAGNLQGNRMFYNNDYMVQRGAAYVTTLKMLSTRTKNTECTNLANPFGFHLADGALRTYVQGNEYEDIAAAMDWNLIPGITTDYGETPLNCAQTGASGVENYVGGVSNGKFGIAAMRYTNPLTKSLHFQKSWFFLDEDVQVVLVSNISSASNASIISVLDQKLHNGQVMVDGKAVTTPSAQHGLRSQSLWHSNVGYTFPNTSDFSLSVEVAQKTGNWSAIGTSTQPSNTVDLLSAWLVHESLNASLAYTIFPGTDFDTFVNKSSSLRIQVVQNDARVSAVLDASSSKAMAVFWAPRWRLCQFHAWYPFSGYAFDQRHRSGHV</sequence>
<dbReference type="EMBL" id="JACAZI010000012">
    <property type="protein sequence ID" value="KAF7347799.1"/>
    <property type="molecule type" value="Genomic_DNA"/>
</dbReference>
<evidence type="ECO:0000313" key="5">
    <source>
        <dbReference type="EMBL" id="KAF7347799.1"/>
    </source>
</evidence>
<dbReference type="SUPFAM" id="SSF48230">
    <property type="entry name" value="Chondroitin AC/alginate lyase"/>
    <property type="match status" value="1"/>
</dbReference>
<evidence type="ECO:0000259" key="3">
    <source>
        <dbReference type="Pfam" id="PF02278"/>
    </source>
</evidence>
<dbReference type="InterPro" id="IPR014718">
    <property type="entry name" value="GH-type_carb-bd"/>
</dbReference>
<feature type="domain" description="Polysaccharide lyase family 8 central" evidence="3">
    <location>
        <begin position="453"/>
        <end position="699"/>
    </location>
</feature>
<dbReference type="InterPro" id="IPR012970">
    <property type="entry name" value="Lyase_8_alpha_N"/>
</dbReference>
<feature type="domain" description="Polysaccharide lyase 8 N-terminal alpha-helical" evidence="4">
    <location>
        <begin position="126"/>
        <end position="348"/>
    </location>
</feature>
<evidence type="ECO:0000256" key="2">
    <source>
        <dbReference type="SAM" id="SignalP"/>
    </source>
</evidence>
<proteinExistence type="inferred from homology"/>
<dbReference type="AlphaFoldDB" id="A0A8H7CRP5"/>
<dbReference type="GO" id="GO:0030246">
    <property type="term" value="F:carbohydrate binding"/>
    <property type="evidence" value="ECO:0007669"/>
    <property type="project" value="InterPro"/>
</dbReference>
<dbReference type="InterPro" id="IPR008929">
    <property type="entry name" value="Chondroitin_lyas"/>
</dbReference>
<dbReference type="InterPro" id="IPR038970">
    <property type="entry name" value="Lyase_8"/>
</dbReference>
<keyword evidence="2" id="KW-0732">Signal</keyword>
<dbReference type="OrthoDB" id="5980780at2759"/>
<keyword evidence="6" id="KW-1185">Reference proteome</keyword>
<dbReference type="PANTHER" id="PTHR38481:SF1">
    <property type="entry name" value="HYALURONATE LYASE"/>
    <property type="match status" value="1"/>
</dbReference>
<organism evidence="5 6">
    <name type="scientific">Mycena venus</name>
    <dbReference type="NCBI Taxonomy" id="2733690"/>
    <lineage>
        <taxon>Eukaryota</taxon>
        <taxon>Fungi</taxon>
        <taxon>Dikarya</taxon>
        <taxon>Basidiomycota</taxon>
        <taxon>Agaricomycotina</taxon>
        <taxon>Agaricomycetes</taxon>
        <taxon>Agaricomycetidae</taxon>
        <taxon>Agaricales</taxon>
        <taxon>Marasmiineae</taxon>
        <taxon>Mycenaceae</taxon>
        <taxon>Mycena</taxon>
    </lineage>
</organism>
<dbReference type="Gene3D" id="1.50.10.100">
    <property type="entry name" value="Chondroitin AC/alginate lyase"/>
    <property type="match status" value="1"/>
</dbReference>
<dbReference type="PANTHER" id="PTHR38481">
    <property type="entry name" value="HYALURONATE LYASE"/>
    <property type="match status" value="1"/>
</dbReference>
<gene>
    <name evidence="5" type="ORF">MVEN_01537400</name>
</gene>
<dbReference type="SUPFAM" id="SSF74650">
    <property type="entry name" value="Galactose mutarotase-like"/>
    <property type="match status" value="1"/>
</dbReference>
<dbReference type="Proteomes" id="UP000620124">
    <property type="component" value="Unassembled WGS sequence"/>
</dbReference>
<reference evidence="5" key="1">
    <citation type="submission" date="2020-05" db="EMBL/GenBank/DDBJ databases">
        <title>Mycena genomes resolve the evolution of fungal bioluminescence.</title>
        <authorList>
            <person name="Tsai I.J."/>
        </authorList>
    </citation>
    <scope>NUCLEOTIDE SEQUENCE</scope>
    <source>
        <strain evidence="5">CCC161011</strain>
    </source>
</reference>
<feature type="signal peptide" evidence="2">
    <location>
        <begin position="1"/>
        <end position="23"/>
    </location>
</feature>
<dbReference type="GO" id="GO:0005576">
    <property type="term" value="C:extracellular region"/>
    <property type="evidence" value="ECO:0007669"/>
    <property type="project" value="InterPro"/>
</dbReference>